<dbReference type="OrthoDB" id="9798407at2"/>
<dbReference type="Gene3D" id="3.20.20.150">
    <property type="entry name" value="Divalent-metal-dependent TIM barrel enzymes"/>
    <property type="match status" value="1"/>
</dbReference>
<dbReference type="EMBL" id="FTOO01000012">
    <property type="protein sequence ID" value="SIT07884.1"/>
    <property type="molecule type" value="Genomic_DNA"/>
</dbReference>
<dbReference type="Proteomes" id="UP000186156">
    <property type="component" value="Unassembled WGS sequence"/>
</dbReference>
<dbReference type="PANTHER" id="PTHR12110">
    <property type="entry name" value="HYDROXYPYRUVATE ISOMERASE"/>
    <property type="match status" value="1"/>
</dbReference>
<dbReference type="SUPFAM" id="SSF51658">
    <property type="entry name" value="Xylose isomerase-like"/>
    <property type="match status" value="1"/>
</dbReference>
<evidence type="ECO:0000259" key="1">
    <source>
        <dbReference type="Pfam" id="PF01261"/>
    </source>
</evidence>
<dbReference type="InterPro" id="IPR050312">
    <property type="entry name" value="IolE/XylAMocC-like"/>
</dbReference>
<dbReference type="AlphaFoldDB" id="A0A1N7PBB6"/>
<accession>A0A1N7PBB6</accession>
<dbReference type="STRING" id="252246.SAMN05421799_11275"/>
<name>A0A1N7PBB6_9BACL</name>
<dbReference type="RefSeq" id="WP_076348726.1">
    <property type="nucleotide sequence ID" value="NZ_FTOO01000012.1"/>
</dbReference>
<reference evidence="3" key="1">
    <citation type="submission" date="2017-01" db="EMBL/GenBank/DDBJ databases">
        <authorList>
            <person name="Varghese N."/>
            <person name="Submissions S."/>
        </authorList>
    </citation>
    <scope>NUCLEOTIDE SEQUENCE [LARGE SCALE GENOMIC DNA]</scope>
    <source>
        <strain evidence="3">DSM 16176</strain>
    </source>
</reference>
<sequence length="241" mass="27111">MPDIALQMYTLRKPLEEDFDGTLRRVAEIGFRLIELHHYGPYTAPALRSRLDEMGLRAISAHVPLHRLESELDQVVDEAHALGLEYVVCPWLPVERRQDYAALADLLESASERVRAAGLGFSYHNHDFEFAAYEGQTALDWLLTRLPDLGLELDVYWAHHAGFDPVDLMRRYRGRLDLLHAKDAAPDGQFAAVGTGVLPWDAIFQASSEAGVRYVIVEQDVCPGDPFEAIATSLQFLQARL</sequence>
<proteinExistence type="predicted"/>
<evidence type="ECO:0000313" key="2">
    <source>
        <dbReference type="EMBL" id="SIT07884.1"/>
    </source>
</evidence>
<gene>
    <name evidence="2" type="ORF">SAMN05421799_11275</name>
</gene>
<dbReference type="InterPro" id="IPR036237">
    <property type="entry name" value="Xyl_isomerase-like_sf"/>
</dbReference>
<dbReference type="Pfam" id="PF01261">
    <property type="entry name" value="AP_endonuc_2"/>
    <property type="match status" value="1"/>
</dbReference>
<evidence type="ECO:0000313" key="3">
    <source>
        <dbReference type="Proteomes" id="UP000186156"/>
    </source>
</evidence>
<dbReference type="PANTHER" id="PTHR12110:SF41">
    <property type="entry name" value="INOSOSE DEHYDRATASE"/>
    <property type="match status" value="1"/>
</dbReference>
<feature type="domain" description="Xylose isomerase-like TIM barrel" evidence="1">
    <location>
        <begin position="23"/>
        <end position="238"/>
    </location>
</feature>
<keyword evidence="2" id="KW-0413">Isomerase</keyword>
<dbReference type="GO" id="GO:0016853">
    <property type="term" value="F:isomerase activity"/>
    <property type="evidence" value="ECO:0007669"/>
    <property type="project" value="UniProtKB-KW"/>
</dbReference>
<organism evidence="2 3">
    <name type="scientific">Alicyclobacillus vulcanalis</name>
    <dbReference type="NCBI Taxonomy" id="252246"/>
    <lineage>
        <taxon>Bacteria</taxon>
        <taxon>Bacillati</taxon>
        <taxon>Bacillota</taxon>
        <taxon>Bacilli</taxon>
        <taxon>Bacillales</taxon>
        <taxon>Alicyclobacillaceae</taxon>
        <taxon>Alicyclobacillus</taxon>
    </lineage>
</organism>
<dbReference type="InterPro" id="IPR013022">
    <property type="entry name" value="Xyl_isomerase-like_TIM-brl"/>
</dbReference>
<protein>
    <submittedName>
        <fullName evidence="2">Sugar phosphate isomerase/epimerase</fullName>
    </submittedName>
</protein>
<keyword evidence="3" id="KW-1185">Reference proteome</keyword>